<gene>
    <name evidence="2" type="ORF">LSAT_V11C300146320</name>
</gene>
<name>A0A9R1W241_LACSA</name>
<evidence type="ECO:0000256" key="1">
    <source>
        <dbReference type="SAM" id="MobiDB-lite"/>
    </source>
</evidence>
<feature type="compositionally biased region" description="Basic and acidic residues" evidence="1">
    <location>
        <begin position="57"/>
        <end position="68"/>
    </location>
</feature>
<sequence length="104" mass="12282">MLDNGLEVGALETWVDLYYCLIPWKEIHSYKIEPINWRSMWLTCNYLTTIIPPNHHRQDGWPKKKSTGDVDEWSNQSQKLSRRYMTVTCSKSNNKVQNSKCFKG</sequence>
<dbReference type="Proteomes" id="UP000235145">
    <property type="component" value="Unassembled WGS sequence"/>
</dbReference>
<evidence type="ECO:0000313" key="3">
    <source>
        <dbReference type="Proteomes" id="UP000235145"/>
    </source>
</evidence>
<accession>A0A9R1W241</accession>
<reference evidence="2 3" key="1">
    <citation type="journal article" date="2017" name="Nat. Commun.">
        <title>Genome assembly with in vitro proximity ligation data and whole-genome triplication in lettuce.</title>
        <authorList>
            <person name="Reyes-Chin-Wo S."/>
            <person name="Wang Z."/>
            <person name="Yang X."/>
            <person name="Kozik A."/>
            <person name="Arikit S."/>
            <person name="Song C."/>
            <person name="Xia L."/>
            <person name="Froenicke L."/>
            <person name="Lavelle D.O."/>
            <person name="Truco M.J."/>
            <person name="Xia R."/>
            <person name="Zhu S."/>
            <person name="Xu C."/>
            <person name="Xu H."/>
            <person name="Xu X."/>
            <person name="Cox K."/>
            <person name="Korf I."/>
            <person name="Meyers B.C."/>
            <person name="Michelmore R.W."/>
        </authorList>
    </citation>
    <scope>NUCLEOTIDE SEQUENCE [LARGE SCALE GENOMIC DNA]</scope>
    <source>
        <strain evidence="3">cv. Salinas</strain>
        <tissue evidence="2">Seedlings</tissue>
    </source>
</reference>
<proteinExistence type="predicted"/>
<dbReference type="EMBL" id="NBSK02000003">
    <property type="protein sequence ID" value="KAJ0216058.1"/>
    <property type="molecule type" value="Genomic_DNA"/>
</dbReference>
<comment type="caution">
    <text evidence="2">The sequence shown here is derived from an EMBL/GenBank/DDBJ whole genome shotgun (WGS) entry which is preliminary data.</text>
</comment>
<feature type="region of interest" description="Disordered" evidence="1">
    <location>
        <begin position="57"/>
        <end position="77"/>
    </location>
</feature>
<keyword evidence="3" id="KW-1185">Reference proteome</keyword>
<dbReference type="AlphaFoldDB" id="A0A9R1W241"/>
<evidence type="ECO:0000313" key="2">
    <source>
        <dbReference type="EMBL" id="KAJ0216058.1"/>
    </source>
</evidence>
<organism evidence="2 3">
    <name type="scientific">Lactuca sativa</name>
    <name type="common">Garden lettuce</name>
    <dbReference type="NCBI Taxonomy" id="4236"/>
    <lineage>
        <taxon>Eukaryota</taxon>
        <taxon>Viridiplantae</taxon>
        <taxon>Streptophyta</taxon>
        <taxon>Embryophyta</taxon>
        <taxon>Tracheophyta</taxon>
        <taxon>Spermatophyta</taxon>
        <taxon>Magnoliopsida</taxon>
        <taxon>eudicotyledons</taxon>
        <taxon>Gunneridae</taxon>
        <taxon>Pentapetalae</taxon>
        <taxon>asterids</taxon>
        <taxon>campanulids</taxon>
        <taxon>Asterales</taxon>
        <taxon>Asteraceae</taxon>
        <taxon>Cichorioideae</taxon>
        <taxon>Cichorieae</taxon>
        <taxon>Lactucinae</taxon>
        <taxon>Lactuca</taxon>
    </lineage>
</organism>
<protein>
    <submittedName>
        <fullName evidence="2">Uncharacterized protein</fullName>
    </submittedName>
</protein>